<keyword evidence="7" id="KW-1185">Reference proteome</keyword>
<dbReference type="STRING" id="1965070.A0A3S4QPP8"/>
<dbReference type="SUPFAM" id="SSF52540">
    <property type="entry name" value="P-loop containing nucleoside triphosphate hydrolases"/>
    <property type="match status" value="1"/>
</dbReference>
<evidence type="ECO:0000313" key="6">
    <source>
        <dbReference type="EMBL" id="RWS06200.1"/>
    </source>
</evidence>
<dbReference type="GO" id="GO:0005525">
    <property type="term" value="F:GTP binding"/>
    <property type="evidence" value="ECO:0007669"/>
    <property type="project" value="UniProtKB-KW"/>
</dbReference>
<dbReference type="InterPro" id="IPR001806">
    <property type="entry name" value="Small_GTPase"/>
</dbReference>
<accession>A0A3S4QPP8</accession>
<gene>
    <name evidence="6" type="ORF">B4U79_02713</name>
    <name evidence="4" type="ORF">B4U79_09583</name>
    <name evidence="5" type="ORF">B4U79_12576</name>
</gene>
<dbReference type="PRINTS" id="PR00449">
    <property type="entry name" value="RASTRNSFRMNG"/>
</dbReference>
<dbReference type="PANTHER" id="PTHR47981">
    <property type="entry name" value="RAB FAMILY"/>
    <property type="match status" value="1"/>
</dbReference>
<dbReference type="AlphaFoldDB" id="A0A3S4QPP8"/>
<dbReference type="GO" id="GO:0005764">
    <property type="term" value="C:lysosome"/>
    <property type="evidence" value="ECO:0007669"/>
    <property type="project" value="TreeGrafter"/>
</dbReference>
<keyword evidence="2" id="KW-0547">Nucleotide-binding</keyword>
<dbReference type="SMART" id="SM00175">
    <property type="entry name" value="RAB"/>
    <property type="match status" value="1"/>
</dbReference>
<dbReference type="Gene3D" id="3.40.50.300">
    <property type="entry name" value="P-loop containing nucleotide triphosphate hydrolases"/>
    <property type="match status" value="1"/>
</dbReference>
<keyword evidence="3" id="KW-0342">GTP-binding</keyword>
<dbReference type="PANTHER" id="PTHR47981:SF39">
    <property type="entry name" value="RAS-RELATED PROTEIN RAB"/>
    <property type="match status" value="1"/>
</dbReference>
<dbReference type="InterPro" id="IPR027417">
    <property type="entry name" value="P-loop_NTPase"/>
</dbReference>
<dbReference type="GO" id="GO:0090385">
    <property type="term" value="P:phagosome-lysosome fusion"/>
    <property type="evidence" value="ECO:0007669"/>
    <property type="project" value="TreeGrafter"/>
</dbReference>
<proteinExistence type="inferred from homology"/>
<dbReference type="Proteomes" id="UP000285301">
    <property type="component" value="Unassembled WGS sequence"/>
</dbReference>
<organism evidence="6 7">
    <name type="scientific">Dinothrombium tinctorium</name>
    <dbReference type="NCBI Taxonomy" id="1965070"/>
    <lineage>
        <taxon>Eukaryota</taxon>
        <taxon>Metazoa</taxon>
        <taxon>Ecdysozoa</taxon>
        <taxon>Arthropoda</taxon>
        <taxon>Chelicerata</taxon>
        <taxon>Arachnida</taxon>
        <taxon>Acari</taxon>
        <taxon>Acariformes</taxon>
        <taxon>Trombidiformes</taxon>
        <taxon>Prostigmata</taxon>
        <taxon>Anystina</taxon>
        <taxon>Parasitengona</taxon>
        <taxon>Trombidioidea</taxon>
        <taxon>Trombidiidae</taxon>
        <taxon>Dinothrombium</taxon>
    </lineage>
</organism>
<evidence type="ECO:0000313" key="4">
    <source>
        <dbReference type="EMBL" id="RWS04905.1"/>
    </source>
</evidence>
<dbReference type="GO" id="GO:0008333">
    <property type="term" value="P:endosome to lysosome transport"/>
    <property type="evidence" value="ECO:0007669"/>
    <property type="project" value="TreeGrafter"/>
</dbReference>
<dbReference type="PROSITE" id="PS51419">
    <property type="entry name" value="RAB"/>
    <property type="match status" value="1"/>
</dbReference>
<dbReference type="OrthoDB" id="245989at2759"/>
<evidence type="ECO:0000256" key="2">
    <source>
        <dbReference type="ARBA" id="ARBA00022741"/>
    </source>
</evidence>
<dbReference type="EMBL" id="NCKU01005037">
    <property type="protein sequence ID" value="RWS05087.1"/>
    <property type="molecule type" value="Genomic_DNA"/>
</dbReference>
<evidence type="ECO:0000313" key="7">
    <source>
        <dbReference type="Proteomes" id="UP000285301"/>
    </source>
</evidence>
<dbReference type="GO" id="GO:0003924">
    <property type="term" value="F:GTPase activity"/>
    <property type="evidence" value="ECO:0007669"/>
    <property type="project" value="InterPro"/>
</dbReference>
<dbReference type="EMBL" id="NCKU01004275">
    <property type="protein sequence ID" value="RWS06200.1"/>
    <property type="molecule type" value="Genomic_DNA"/>
</dbReference>
<sequence>MTRVYYKNAVGAFVIFDMTRKQSLDQVVKWKADLDAKVCLSDGELVPSVLLANKCDLDEEQHVINSSIMNRFCEKHKFSAWFYTSAKNNINVEESANFLISKVLEKHALLLESWKLNSDTLSLIENPKANRCSC</sequence>
<evidence type="ECO:0000313" key="5">
    <source>
        <dbReference type="EMBL" id="RWS05087.1"/>
    </source>
</evidence>
<reference evidence="6" key="2">
    <citation type="submission" date="2018-11" db="EMBL/GenBank/DDBJ databases">
        <title>Trombidioid mite genomics.</title>
        <authorList>
            <person name="Dong X."/>
        </authorList>
    </citation>
    <scope>NUCLEOTIDE SEQUENCE</scope>
    <source>
        <strain evidence="6">UoL-WK</strain>
    </source>
</reference>
<dbReference type="GO" id="GO:0005770">
    <property type="term" value="C:late endosome"/>
    <property type="evidence" value="ECO:0007669"/>
    <property type="project" value="TreeGrafter"/>
</dbReference>
<dbReference type="EMBL" id="NCKU01005190">
    <property type="protein sequence ID" value="RWS04905.1"/>
    <property type="molecule type" value="Genomic_DNA"/>
</dbReference>
<comment type="caution">
    <text evidence="6">The sequence shown here is derived from an EMBL/GenBank/DDBJ whole genome shotgun (WGS) entry which is preliminary data.</text>
</comment>
<comment type="similarity">
    <text evidence="1">Belongs to the small GTPase superfamily. Rab family.</text>
</comment>
<dbReference type="GO" id="GO:0045335">
    <property type="term" value="C:phagocytic vesicle"/>
    <property type="evidence" value="ECO:0007669"/>
    <property type="project" value="TreeGrafter"/>
</dbReference>
<name>A0A3S4QPP8_9ACAR</name>
<dbReference type="Pfam" id="PF00071">
    <property type="entry name" value="Ras"/>
    <property type="match status" value="1"/>
</dbReference>
<protein>
    <submittedName>
        <fullName evidence="6">Ras-related protein Rab-32-like isoform X3</fullName>
    </submittedName>
</protein>
<reference evidence="6 7" key="1">
    <citation type="journal article" date="2018" name="Gigascience">
        <title>Genomes of trombidid mites reveal novel predicted allergens and laterally-transferred genes associated with secondary metabolism.</title>
        <authorList>
            <person name="Dong X."/>
            <person name="Chaisiri K."/>
            <person name="Xia D."/>
            <person name="Armstrong S.D."/>
            <person name="Fang Y."/>
            <person name="Donnelly M.J."/>
            <person name="Kadowaki T."/>
            <person name="McGarry J.W."/>
            <person name="Darby A.C."/>
            <person name="Makepeace B.L."/>
        </authorList>
    </citation>
    <scope>NUCLEOTIDE SEQUENCE [LARGE SCALE GENOMIC DNA]</scope>
    <source>
        <strain evidence="6">UoL-WK</strain>
    </source>
</reference>
<dbReference type="PROSITE" id="PS51421">
    <property type="entry name" value="RAS"/>
    <property type="match status" value="1"/>
</dbReference>
<evidence type="ECO:0000256" key="3">
    <source>
        <dbReference type="ARBA" id="ARBA00023134"/>
    </source>
</evidence>
<evidence type="ECO:0000256" key="1">
    <source>
        <dbReference type="ARBA" id="ARBA00006270"/>
    </source>
</evidence>